<keyword evidence="2" id="KW-1185">Reference proteome</keyword>
<dbReference type="EMBL" id="OZ035841">
    <property type="protein sequence ID" value="CAL1589699.1"/>
    <property type="molecule type" value="Genomic_DNA"/>
</dbReference>
<reference evidence="1 2" key="1">
    <citation type="submission" date="2024-04" db="EMBL/GenBank/DDBJ databases">
        <authorList>
            <person name="Waldvogel A.-M."/>
            <person name="Schoenle A."/>
        </authorList>
    </citation>
    <scope>NUCLEOTIDE SEQUENCE [LARGE SCALE GENOMIC DNA]</scope>
</reference>
<sequence length="95" mass="10484">MPGLLALGASKPRGRLPLCKQGVFSLWTQRLHQKLGGAGPGENEAETVALGHYIHRAGAEELRRTRAHLQQRVWSMGEQAVRLPHSVNLQRGGRM</sequence>
<dbReference type="Proteomes" id="UP001497482">
    <property type="component" value="Chromosome 19"/>
</dbReference>
<evidence type="ECO:0000313" key="2">
    <source>
        <dbReference type="Proteomes" id="UP001497482"/>
    </source>
</evidence>
<proteinExistence type="predicted"/>
<dbReference type="AlphaFoldDB" id="A0AAV2KNR4"/>
<evidence type="ECO:0000313" key="1">
    <source>
        <dbReference type="EMBL" id="CAL1589699.1"/>
    </source>
</evidence>
<organism evidence="1 2">
    <name type="scientific">Knipowitschia caucasica</name>
    <name type="common">Caucasian dwarf goby</name>
    <name type="synonym">Pomatoschistus caucasicus</name>
    <dbReference type="NCBI Taxonomy" id="637954"/>
    <lineage>
        <taxon>Eukaryota</taxon>
        <taxon>Metazoa</taxon>
        <taxon>Chordata</taxon>
        <taxon>Craniata</taxon>
        <taxon>Vertebrata</taxon>
        <taxon>Euteleostomi</taxon>
        <taxon>Actinopterygii</taxon>
        <taxon>Neopterygii</taxon>
        <taxon>Teleostei</taxon>
        <taxon>Neoteleostei</taxon>
        <taxon>Acanthomorphata</taxon>
        <taxon>Gobiaria</taxon>
        <taxon>Gobiiformes</taxon>
        <taxon>Gobioidei</taxon>
        <taxon>Gobiidae</taxon>
        <taxon>Gobiinae</taxon>
        <taxon>Knipowitschia</taxon>
    </lineage>
</organism>
<protein>
    <submittedName>
        <fullName evidence="1">Uncharacterized protein</fullName>
    </submittedName>
</protein>
<gene>
    <name evidence="1" type="ORF">KC01_LOCUS19319</name>
</gene>
<accession>A0AAV2KNR4</accession>
<name>A0AAV2KNR4_KNICA</name>